<keyword evidence="2" id="KW-1185">Reference proteome</keyword>
<name>A0A087T4U6_STEMI</name>
<evidence type="ECO:0000313" key="1">
    <source>
        <dbReference type="EMBL" id="KFM60135.1"/>
    </source>
</evidence>
<feature type="non-terminal residue" evidence="1">
    <location>
        <position position="153"/>
    </location>
</feature>
<protein>
    <submittedName>
        <fullName evidence="1">Protein GPR107</fullName>
    </submittedName>
</protein>
<dbReference type="AlphaFoldDB" id="A0A087T4U6"/>
<dbReference type="EMBL" id="KK113398">
    <property type="protein sequence ID" value="KFM60135.1"/>
    <property type="molecule type" value="Genomic_DNA"/>
</dbReference>
<organism evidence="1 2">
    <name type="scientific">Stegodyphus mimosarum</name>
    <name type="common">African social velvet spider</name>
    <dbReference type="NCBI Taxonomy" id="407821"/>
    <lineage>
        <taxon>Eukaryota</taxon>
        <taxon>Metazoa</taxon>
        <taxon>Ecdysozoa</taxon>
        <taxon>Arthropoda</taxon>
        <taxon>Chelicerata</taxon>
        <taxon>Arachnida</taxon>
        <taxon>Araneae</taxon>
        <taxon>Araneomorphae</taxon>
        <taxon>Entelegynae</taxon>
        <taxon>Eresoidea</taxon>
        <taxon>Eresidae</taxon>
        <taxon>Stegodyphus</taxon>
    </lineage>
</organism>
<dbReference type="Proteomes" id="UP000054359">
    <property type="component" value="Unassembled WGS sequence"/>
</dbReference>
<gene>
    <name evidence="1" type="ORF">X975_14724</name>
</gene>
<reference evidence="1 2" key="1">
    <citation type="submission" date="2013-11" db="EMBL/GenBank/DDBJ databases">
        <title>Genome sequencing of Stegodyphus mimosarum.</title>
        <authorList>
            <person name="Bechsgaard J."/>
        </authorList>
    </citation>
    <scope>NUCLEOTIDE SEQUENCE [LARGE SCALE GENOMIC DNA]</scope>
</reference>
<proteinExistence type="predicted"/>
<sequence>MSVSSRKHQLVLDNDVRSYFRISTFGFLKGGKLEVKLNHLTFNSKYDAKLGLTLTKTISDSISPYMESQQNKCFLADDALTTDGNIQIVSFLMDLKHNELLVNCSSLLPFLDIKPGVESNLTVVDELQKSRENSQQMVHNMIKQKRSVNKSEA</sequence>
<evidence type="ECO:0000313" key="2">
    <source>
        <dbReference type="Proteomes" id="UP000054359"/>
    </source>
</evidence>
<accession>A0A087T4U6</accession>
<dbReference type="OrthoDB" id="29657at2759"/>